<protein>
    <submittedName>
        <fullName evidence="1">Putative membrane protein YkoI</fullName>
    </submittedName>
</protein>
<gene>
    <name evidence="1" type="ORF">GGQ71_003962</name>
</gene>
<evidence type="ECO:0000313" key="2">
    <source>
        <dbReference type="Proteomes" id="UP000544107"/>
    </source>
</evidence>
<accession>A0A7W6HQQ6</accession>
<evidence type="ECO:0000313" key="1">
    <source>
        <dbReference type="EMBL" id="MBB4009674.1"/>
    </source>
</evidence>
<dbReference type="RefSeq" id="WP_162843837.1">
    <property type="nucleotide sequence ID" value="NZ_MKIN01000020.1"/>
</dbReference>
<organism evidence="1 2">
    <name type="scientific">Allorhizobium taibaishanense</name>
    <dbReference type="NCBI Taxonomy" id="887144"/>
    <lineage>
        <taxon>Bacteria</taxon>
        <taxon>Pseudomonadati</taxon>
        <taxon>Pseudomonadota</taxon>
        <taxon>Alphaproteobacteria</taxon>
        <taxon>Hyphomicrobiales</taxon>
        <taxon>Rhizobiaceae</taxon>
        <taxon>Rhizobium/Agrobacterium group</taxon>
        <taxon>Allorhizobium</taxon>
    </lineage>
</organism>
<comment type="caution">
    <text evidence="1">The sequence shown here is derived from an EMBL/GenBank/DDBJ whole genome shotgun (WGS) entry which is preliminary data.</text>
</comment>
<sequence>MNMVRPQVLDGVKSGRYRSLREVLANVNMPEGSRLIDVDLRHMTGGDFYLLTIKDVSGRFRTLKVDARTGKPP</sequence>
<dbReference type="AlphaFoldDB" id="A0A7W6HQQ6"/>
<name>A0A7W6HQQ6_9HYPH</name>
<dbReference type="EMBL" id="JACIED010000005">
    <property type="protein sequence ID" value="MBB4009674.1"/>
    <property type="molecule type" value="Genomic_DNA"/>
</dbReference>
<reference evidence="1 2" key="1">
    <citation type="submission" date="2020-08" db="EMBL/GenBank/DDBJ databases">
        <title>Genomic Encyclopedia of Type Strains, Phase IV (KMG-IV): sequencing the most valuable type-strain genomes for metagenomic binning, comparative biology and taxonomic classification.</title>
        <authorList>
            <person name="Goeker M."/>
        </authorList>
    </citation>
    <scope>NUCLEOTIDE SEQUENCE [LARGE SCALE GENOMIC DNA]</scope>
    <source>
        <strain evidence="1 2">DSM 100021</strain>
    </source>
</reference>
<dbReference type="Proteomes" id="UP000544107">
    <property type="component" value="Unassembled WGS sequence"/>
</dbReference>
<proteinExistence type="predicted"/>